<dbReference type="eggNOG" id="ENOG502RZHT">
    <property type="taxonomic scope" value="Eukaryota"/>
</dbReference>
<name>C1FIZ4_MICCC</name>
<dbReference type="PANTHER" id="PTHR35465">
    <property type="entry name" value="CAVEOLIN-1 PROTEIN"/>
    <property type="match status" value="1"/>
</dbReference>
<evidence type="ECO:0000313" key="3">
    <source>
        <dbReference type="Proteomes" id="UP000002009"/>
    </source>
</evidence>
<evidence type="ECO:0000256" key="1">
    <source>
        <dbReference type="SAM" id="SignalP"/>
    </source>
</evidence>
<dbReference type="KEGG" id="mis:MICPUN_63170"/>
<reference evidence="2 3" key="1">
    <citation type="journal article" date="2009" name="Science">
        <title>Green evolution and dynamic adaptations revealed by genomes of the marine picoeukaryotes Micromonas.</title>
        <authorList>
            <person name="Worden A.Z."/>
            <person name="Lee J.H."/>
            <person name="Mock T."/>
            <person name="Rouze P."/>
            <person name="Simmons M.P."/>
            <person name="Aerts A.L."/>
            <person name="Allen A.E."/>
            <person name="Cuvelier M.L."/>
            <person name="Derelle E."/>
            <person name="Everett M.V."/>
            <person name="Foulon E."/>
            <person name="Grimwood J."/>
            <person name="Gundlach H."/>
            <person name="Henrissat B."/>
            <person name="Napoli C."/>
            <person name="McDonald S.M."/>
            <person name="Parker M.S."/>
            <person name="Rombauts S."/>
            <person name="Salamov A."/>
            <person name="Von Dassow P."/>
            <person name="Badger J.H."/>
            <person name="Coutinho P.M."/>
            <person name="Demir E."/>
            <person name="Dubchak I."/>
            <person name="Gentemann C."/>
            <person name="Eikrem W."/>
            <person name="Gready J.E."/>
            <person name="John U."/>
            <person name="Lanier W."/>
            <person name="Lindquist E.A."/>
            <person name="Lucas S."/>
            <person name="Mayer K.F."/>
            <person name="Moreau H."/>
            <person name="Not F."/>
            <person name="Otillar R."/>
            <person name="Panaud O."/>
            <person name="Pangilinan J."/>
            <person name="Paulsen I."/>
            <person name="Piegu B."/>
            <person name="Poliakov A."/>
            <person name="Robbens S."/>
            <person name="Schmutz J."/>
            <person name="Toulza E."/>
            <person name="Wyss T."/>
            <person name="Zelensky A."/>
            <person name="Zhou K."/>
            <person name="Armbrust E.V."/>
            <person name="Bhattacharya D."/>
            <person name="Goodenough U.W."/>
            <person name="Van de Peer Y."/>
            <person name="Grigoriev I.V."/>
        </authorList>
    </citation>
    <scope>NUCLEOTIDE SEQUENCE [LARGE SCALE GENOMIC DNA]</scope>
    <source>
        <strain evidence="3">RCC299 / NOUM17</strain>
    </source>
</reference>
<dbReference type="AlphaFoldDB" id="C1FIZ4"/>
<gene>
    <name evidence="2" type="ORF">MICPUN_63170</name>
</gene>
<dbReference type="PANTHER" id="PTHR35465:SF1">
    <property type="entry name" value="PHOSPHATIDYLINOSITOL-GLYCAN BIOSYNTHESIS CLASS X PROTEIN"/>
    <property type="match status" value="1"/>
</dbReference>
<dbReference type="OrthoDB" id="3360032at2759"/>
<organism evidence="2 3">
    <name type="scientific">Micromonas commoda (strain RCC299 / NOUM17 / CCMP2709)</name>
    <name type="common">Picoplanktonic green alga</name>
    <dbReference type="NCBI Taxonomy" id="296587"/>
    <lineage>
        <taxon>Eukaryota</taxon>
        <taxon>Viridiplantae</taxon>
        <taxon>Chlorophyta</taxon>
        <taxon>Mamiellophyceae</taxon>
        <taxon>Mamiellales</taxon>
        <taxon>Mamiellaceae</taxon>
        <taxon>Micromonas</taxon>
    </lineage>
</organism>
<keyword evidence="1" id="KW-0732">Signal</keyword>
<sequence>MKRSVSWALALLVVVIVSPACDVGAIDSIDAIPLGAGASRDAPCAGTRSDPSPCQELRPRESLNAQTLAIGGAPRLYRLTGLHPESAYEVRVSYPATNPADVRVRIVDPGVQISKSGSRGGGLRRLLNVEKMVASARELAEAVHPKPGGGHPPGVVVAVWAEPSAWHRDGPAGAPRELVFNVVLEPMSLAGLVPFQALPVGLIALGCAYAALSMEPMLRELVWGDLVRRRGGQPLNSPPRARKR</sequence>
<dbReference type="InParanoid" id="C1FIZ4"/>
<evidence type="ECO:0000313" key="2">
    <source>
        <dbReference type="EMBL" id="ACO70265.1"/>
    </source>
</evidence>
<proteinExistence type="predicted"/>
<keyword evidence="3" id="KW-1185">Reference proteome</keyword>
<feature type="chain" id="PRO_5002907475" evidence="1">
    <location>
        <begin position="26"/>
        <end position="244"/>
    </location>
</feature>
<dbReference type="GeneID" id="8247893"/>
<dbReference type="Proteomes" id="UP000002009">
    <property type="component" value="Chromosome 12"/>
</dbReference>
<dbReference type="FunCoup" id="C1FIZ4">
    <property type="interactions" value="89"/>
</dbReference>
<protein>
    <submittedName>
        <fullName evidence="2">Uncharacterized protein</fullName>
    </submittedName>
</protein>
<dbReference type="RefSeq" id="XP_002509007.1">
    <property type="nucleotide sequence ID" value="XM_002508961.1"/>
</dbReference>
<accession>C1FIZ4</accession>
<dbReference type="EMBL" id="CP001577">
    <property type="protein sequence ID" value="ACO70265.1"/>
    <property type="molecule type" value="Genomic_DNA"/>
</dbReference>
<feature type="signal peptide" evidence="1">
    <location>
        <begin position="1"/>
        <end position="25"/>
    </location>
</feature>